<organism evidence="7 8">
    <name type="scientific">Nakamurella aerolata</name>
    <dbReference type="NCBI Taxonomy" id="1656892"/>
    <lineage>
        <taxon>Bacteria</taxon>
        <taxon>Bacillati</taxon>
        <taxon>Actinomycetota</taxon>
        <taxon>Actinomycetes</taxon>
        <taxon>Nakamurellales</taxon>
        <taxon>Nakamurellaceae</taxon>
        <taxon>Nakamurella</taxon>
    </lineage>
</organism>
<dbReference type="AlphaFoldDB" id="A0A849A941"/>
<evidence type="ECO:0000259" key="6">
    <source>
        <dbReference type="PROSITE" id="PS50977"/>
    </source>
</evidence>
<evidence type="ECO:0000256" key="3">
    <source>
        <dbReference type="ARBA" id="ARBA00023163"/>
    </source>
</evidence>
<dbReference type="PANTHER" id="PTHR30055:SF234">
    <property type="entry name" value="HTH-TYPE TRANSCRIPTIONAL REGULATOR BETI"/>
    <property type="match status" value="1"/>
</dbReference>
<accession>A0A849A941</accession>
<evidence type="ECO:0000256" key="1">
    <source>
        <dbReference type="ARBA" id="ARBA00023015"/>
    </source>
</evidence>
<feature type="domain" description="HTH tetR-type" evidence="6">
    <location>
        <begin position="11"/>
        <end position="71"/>
    </location>
</feature>
<gene>
    <name evidence="7" type="ORF">HKD39_12470</name>
</gene>
<dbReference type="PANTHER" id="PTHR30055">
    <property type="entry name" value="HTH-TYPE TRANSCRIPTIONAL REGULATOR RUTR"/>
    <property type="match status" value="1"/>
</dbReference>
<dbReference type="InterPro" id="IPR009057">
    <property type="entry name" value="Homeodomain-like_sf"/>
</dbReference>
<keyword evidence="3" id="KW-0804">Transcription</keyword>
<proteinExistence type="predicted"/>
<dbReference type="RefSeq" id="WP_171200209.1">
    <property type="nucleotide sequence ID" value="NZ_JABEND010000007.1"/>
</dbReference>
<feature type="DNA-binding region" description="H-T-H motif" evidence="4">
    <location>
        <begin position="34"/>
        <end position="53"/>
    </location>
</feature>
<dbReference type="Proteomes" id="UP000562984">
    <property type="component" value="Unassembled WGS sequence"/>
</dbReference>
<dbReference type="GO" id="GO:0000976">
    <property type="term" value="F:transcription cis-regulatory region binding"/>
    <property type="evidence" value="ECO:0007669"/>
    <property type="project" value="TreeGrafter"/>
</dbReference>
<dbReference type="EMBL" id="JABEND010000007">
    <property type="protein sequence ID" value="NNG36507.1"/>
    <property type="molecule type" value="Genomic_DNA"/>
</dbReference>
<reference evidence="7 8" key="1">
    <citation type="submission" date="2020-05" db="EMBL/GenBank/DDBJ databases">
        <title>Nakamurella sp. DB0629 isolated from air conditioner.</title>
        <authorList>
            <person name="Kim D.H."/>
            <person name="Kim D.-U."/>
        </authorList>
    </citation>
    <scope>NUCLEOTIDE SEQUENCE [LARGE SCALE GENOMIC DNA]</scope>
    <source>
        <strain evidence="7 8">DB0629</strain>
    </source>
</reference>
<evidence type="ECO:0000256" key="2">
    <source>
        <dbReference type="ARBA" id="ARBA00023125"/>
    </source>
</evidence>
<evidence type="ECO:0000313" key="7">
    <source>
        <dbReference type="EMBL" id="NNG36507.1"/>
    </source>
</evidence>
<dbReference type="Gene3D" id="1.10.357.10">
    <property type="entry name" value="Tetracycline Repressor, domain 2"/>
    <property type="match status" value="1"/>
</dbReference>
<dbReference type="InterPro" id="IPR001647">
    <property type="entry name" value="HTH_TetR"/>
</dbReference>
<sequence length="211" mass="22456">MARDHVRESAEQIDNHIVDVAAGLFAVHGFERTSVQQIADAVGYSKTGLLHRFPSKEAIRTAVHQRITDVAGDVLDELRGMVAGPPGLPGALRKLVDTVLTWPGGVNYLIGLFRSSEPGAPKDEIPGHITAEQIVEVLAGNGNDVEVQVRVILALETICAATNLETFPELRLGDRQAAVLADVAHAIITGSAIPPEPRPPNRHPRSAATVG</sequence>
<dbReference type="SUPFAM" id="SSF46689">
    <property type="entry name" value="Homeodomain-like"/>
    <property type="match status" value="1"/>
</dbReference>
<dbReference type="InterPro" id="IPR050109">
    <property type="entry name" value="HTH-type_TetR-like_transc_reg"/>
</dbReference>
<protein>
    <submittedName>
        <fullName evidence="7">TetR/AcrR family transcriptional regulator</fullName>
    </submittedName>
</protein>
<dbReference type="Pfam" id="PF00440">
    <property type="entry name" value="TetR_N"/>
    <property type="match status" value="1"/>
</dbReference>
<dbReference type="PROSITE" id="PS50977">
    <property type="entry name" value="HTH_TETR_2"/>
    <property type="match status" value="1"/>
</dbReference>
<evidence type="ECO:0000256" key="5">
    <source>
        <dbReference type="SAM" id="MobiDB-lite"/>
    </source>
</evidence>
<evidence type="ECO:0000256" key="4">
    <source>
        <dbReference type="PROSITE-ProRule" id="PRU00335"/>
    </source>
</evidence>
<evidence type="ECO:0000313" key="8">
    <source>
        <dbReference type="Proteomes" id="UP000562984"/>
    </source>
</evidence>
<keyword evidence="2 4" id="KW-0238">DNA-binding</keyword>
<name>A0A849A941_9ACTN</name>
<keyword evidence="8" id="KW-1185">Reference proteome</keyword>
<dbReference type="GO" id="GO:0003700">
    <property type="term" value="F:DNA-binding transcription factor activity"/>
    <property type="evidence" value="ECO:0007669"/>
    <property type="project" value="TreeGrafter"/>
</dbReference>
<dbReference type="PRINTS" id="PR00455">
    <property type="entry name" value="HTHTETR"/>
</dbReference>
<feature type="region of interest" description="Disordered" evidence="5">
    <location>
        <begin position="191"/>
        <end position="211"/>
    </location>
</feature>
<keyword evidence="1" id="KW-0805">Transcription regulation</keyword>
<comment type="caution">
    <text evidence="7">The sequence shown here is derived from an EMBL/GenBank/DDBJ whole genome shotgun (WGS) entry which is preliminary data.</text>
</comment>